<comment type="caution">
    <text evidence="5">The sequence shown here is derived from an EMBL/GenBank/DDBJ whole genome shotgun (WGS) entry which is preliminary data.</text>
</comment>
<dbReference type="AlphaFoldDB" id="G4TPI6"/>
<name>G4TPI6_SERID</name>
<dbReference type="HOGENOM" id="CLU_016149_6_0_1"/>
<dbReference type="GO" id="GO:0005997">
    <property type="term" value="P:xylulose metabolic process"/>
    <property type="evidence" value="ECO:0007669"/>
    <property type="project" value="TreeGrafter"/>
</dbReference>
<organism evidence="5 6">
    <name type="scientific">Serendipita indica (strain DSM 11827)</name>
    <name type="common">Root endophyte fungus</name>
    <name type="synonym">Piriformospora indica</name>
    <dbReference type="NCBI Taxonomy" id="1109443"/>
    <lineage>
        <taxon>Eukaryota</taxon>
        <taxon>Fungi</taxon>
        <taxon>Dikarya</taxon>
        <taxon>Basidiomycota</taxon>
        <taxon>Agaricomycotina</taxon>
        <taxon>Agaricomycetes</taxon>
        <taxon>Sebacinales</taxon>
        <taxon>Serendipitaceae</taxon>
        <taxon>Serendipita</taxon>
    </lineage>
</organism>
<dbReference type="eggNOG" id="KOG2531">
    <property type="taxonomic scope" value="Eukaryota"/>
</dbReference>
<dbReference type="OMA" id="RWVWGKE"/>
<protein>
    <submittedName>
        <fullName evidence="5">Uncharacterized protein</fullName>
    </submittedName>
</protein>
<evidence type="ECO:0000256" key="3">
    <source>
        <dbReference type="ARBA" id="ARBA00022777"/>
    </source>
</evidence>
<dbReference type="PANTHER" id="PTHR10196">
    <property type="entry name" value="SUGAR KINASE"/>
    <property type="match status" value="1"/>
</dbReference>
<accession>G4TPI6</accession>
<dbReference type="PANTHER" id="PTHR10196:SF57">
    <property type="entry name" value="XYLULOSE KINASE"/>
    <property type="match status" value="1"/>
</dbReference>
<dbReference type="SUPFAM" id="SSF53067">
    <property type="entry name" value="Actin-like ATPase domain"/>
    <property type="match status" value="1"/>
</dbReference>
<dbReference type="STRING" id="1109443.G4TPI6"/>
<proteinExistence type="inferred from homology"/>
<keyword evidence="2" id="KW-0808">Transferase</keyword>
<dbReference type="Gene3D" id="3.30.420.40">
    <property type="match status" value="2"/>
</dbReference>
<dbReference type="OrthoDB" id="1728974at2759"/>
<keyword evidence="3" id="KW-0418">Kinase</keyword>
<dbReference type="GO" id="GO:0005829">
    <property type="term" value="C:cytosol"/>
    <property type="evidence" value="ECO:0007669"/>
    <property type="project" value="TreeGrafter"/>
</dbReference>
<sequence>MPPKASQHFLGLQLSADALRAAIVDEQLELVGSEHIDFTTEFPEHQNRTGSHATNGDASMSSVELWLKALDMLFERLQKNYDLTKIKAISGAALSSPVWLTADFASILQSLDDKSSLREQIFPKGVSVQHIPSINDNSATQFASTLQTTLGGPEAMASLVGVTAHASLLSAQMLYLRTTNANAWAQTSRVVLASGFFCSIITGSIVPFGESEAASTGLYSLSKEQWEESVLQAIANSGETVDRIKEMLGVVARSSAKPVGTLSSYFSSKYGLEAGLPVYPFTSEHLASYLSLAPSSADCVVEFGTTDILLTPTTKVVQSPHFITVPHPAQDVVAEKQRKYISMLIARNADVPRALVRDAYTKSWSAFDRLVAVVPPGGSIGLDDKLFSFWLLQEEQFPFSHIKGVYRFETGVKAAEFRDLRANPRCLLESQILSFRVRLAHLNTNGVFLPSRTLKQPRNSQVVDGIGVKFDPYDTTNLPKRILATGSACTFPSVVSLLGDVFNAPVLIPNSLVEQANDTIPKLPSAARPALGAAYVARWGWRKKTRPDEKHPGFEDEVRWLMTRKLTVAGNGPATGGNRSRSVSAPGSQPVPGSLKPLHAKSGLATSSFAEEEEDEEGYEASFGQYSGAVTPPRTLKNIPTPTVSSVGTPSLSSLSGSSSTPTPNIALEVGLESAPGSGHPPLAPIQALPTDDADVQLGLVKVAEADHDTFLTYAAIVPEFCRLERMIVKGIV</sequence>
<comment type="similarity">
    <text evidence="1">Belongs to the FGGY kinase family.</text>
</comment>
<dbReference type="GO" id="GO:0004856">
    <property type="term" value="F:D-xylulokinase activity"/>
    <property type="evidence" value="ECO:0007669"/>
    <property type="project" value="TreeGrafter"/>
</dbReference>
<dbReference type="InterPro" id="IPR043129">
    <property type="entry name" value="ATPase_NBD"/>
</dbReference>
<dbReference type="Proteomes" id="UP000007148">
    <property type="component" value="Unassembled WGS sequence"/>
</dbReference>
<evidence type="ECO:0000313" key="6">
    <source>
        <dbReference type="Proteomes" id="UP000007148"/>
    </source>
</evidence>
<evidence type="ECO:0000256" key="1">
    <source>
        <dbReference type="ARBA" id="ARBA00009156"/>
    </source>
</evidence>
<dbReference type="EMBL" id="CAFZ01000211">
    <property type="protein sequence ID" value="CCA73240.1"/>
    <property type="molecule type" value="Genomic_DNA"/>
</dbReference>
<evidence type="ECO:0000256" key="4">
    <source>
        <dbReference type="SAM" id="MobiDB-lite"/>
    </source>
</evidence>
<feature type="compositionally biased region" description="Polar residues" evidence="4">
    <location>
        <begin position="577"/>
        <end position="587"/>
    </location>
</feature>
<feature type="region of interest" description="Disordered" evidence="4">
    <location>
        <begin position="568"/>
        <end position="600"/>
    </location>
</feature>
<reference evidence="5 6" key="1">
    <citation type="journal article" date="2011" name="PLoS Pathog.">
        <title>Endophytic Life Strategies Decoded by Genome and Transcriptome Analyses of the Mutualistic Root Symbiont Piriformospora indica.</title>
        <authorList>
            <person name="Zuccaro A."/>
            <person name="Lahrmann U."/>
            <person name="Guldener U."/>
            <person name="Langen G."/>
            <person name="Pfiffi S."/>
            <person name="Biedenkopf D."/>
            <person name="Wong P."/>
            <person name="Samans B."/>
            <person name="Grimm C."/>
            <person name="Basiewicz M."/>
            <person name="Murat C."/>
            <person name="Martin F."/>
            <person name="Kogel K.H."/>
        </authorList>
    </citation>
    <scope>NUCLEOTIDE SEQUENCE [LARGE SCALE GENOMIC DNA]</scope>
    <source>
        <strain evidence="5 6">DSM 11827</strain>
    </source>
</reference>
<feature type="region of interest" description="Disordered" evidence="4">
    <location>
        <begin position="632"/>
        <end position="666"/>
    </location>
</feature>
<evidence type="ECO:0000256" key="2">
    <source>
        <dbReference type="ARBA" id="ARBA00022679"/>
    </source>
</evidence>
<feature type="compositionally biased region" description="Low complexity" evidence="4">
    <location>
        <begin position="640"/>
        <end position="664"/>
    </location>
</feature>
<dbReference type="InParanoid" id="G4TPI6"/>
<evidence type="ECO:0000313" key="5">
    <source>
        <dbReference type="EMBL" id="CCA73240.1"/>
    </source>
</evidence>
<gene>
    <name evidence="5" type="ORF">PIIN_07195</name>
</gene>
<keyword evidence="6" id="KW-1185">Reference proteome</keyword>